<organism evidence="1 2">
    <name type="scientific">Pseudomonas grimontii</name>
    <dbReference type="NCBI Taxonomy" id="129847"/>
    <lineage>
        <taxon>Bacteria</taxon>
        <taxon>Pseudomonadati</taxon>
        <taxon>Pseudomonadota</taxon>
        <taxon>Gammaproteobacteria</taxon>
        <taxon>Pseudomonadales</taxon>
        <taxon>Pseudomonadaceae</taxon>
        <taxon>Pseudomonas</taxon>
    </lineage>
</organism>
<evidence type="ECO:0000313" key="1">
    <source>
        <dbReference type="EMBL" id="SDR37042.1"/>
    </source>
</evidence>
<dbReference type="InterPro" id="IPR023346">
    <property type="entry name" value="Lysozyme-like_dom_sf"/>
</dbReference>
<dbReference type="SUPFAM" id="SSF53955">
    <property type="entry name" value="Lysozyme-like"/>
    <property type="match status" value="1"/>
</dbReference>
<reference evidence="1 2" key="1">
    <citation type="submission" date="2016-10" db="EMBL/GenBank/DDBJ databases">
        <authorList>
            <person name="Varghese N."/>
            <person name="Submissions S."/>
        </authorList>
    </citation>
    <scope>NUCLEOTIDE SEQUENCE [LARGE SCALE GENOMIC DNA]</scope>
    <source>
        <strain evidence="1 2">BS2976</strain>
    </source>
</reference>
<gene>
    <name evidence="1" type="ORF">SAMN04490186_5704</name>
</gene>
<dbReference type="EMBL" id="FNKM01000002">
    <property type="protein sequence ID" value="SDR37042.1"/>
    <property type="molecule type" value="Genomic_DNA"/>
</dbReference>
<proteinExistence type="predicted"/>
<comment type="caution">
    <text evidence="1">The sequence shown here is derived from an EMBL/GenBank/DDBJ whole genome shotgun (WGS) entry which is preliminary data.</text>
</comment>
<evidence type="ECO:0000313" key="2">
    <source>
        <dbReference type="Proteomes" id="UP000198740"/>
    </source>
</evidence>
<protein>
    <submittedName>
        <fullName evidence="1">Chitinase</fullName>
    </submittedName>
</protein>
<keyword evidence="2" id="KW-1185">Reference proteome</keyword>
<accession>A0ABY0TU08</accession>
<sequence>MPITEQQLQRIMPNARRQAGIFVSALNTAMSSYGIVAQKRVAACIAQVGHEPCQRTLRGRYLEGT</sequence>
<name>A0ABY0TU08_9PSED</name>
<dbReference type="Proteomes" id="UP000198740">
    <property type="component" value="Unassembled WGS sequence"/>
</dbReference>